<accession>A0A2W1JGC8</accession>
<dbReference type="Gene3D" id="1.10.606.10">
    <property type="entry name" value="Vanadium-containing Chloroperoxidase, domain 2"/>
    <property type="match status" value="1"/>
</dbReference>
<proteinExistence type="predicted"/>
<dbReference type="OrthoDB" id="7793240at2"/>
<dbReference type="InterPro" id="IPR036938">
    <property type="entry name" value="PAP2/HPO_sf"/>
</dbReference>
<name>A0A2W1JGC8_9CYAN</name>
<evidence type="ECO:0000313" key="2">
    <source>
        <dbReference type="EMBL" id="PZD72660.1"/>
    </source>
</evidence>
<feature type="region of interest" description="Disordered" evidence="1">
    <location>
        <begin position="1"/>
        <end position="30"/>
    </location>
</feature>
<dbReference type="EMBL" id="PQWO01000009">
    <property type="protein sequence ID" value="PZD72660.1"/>
    <property type="molecule type" value="Genomic_DNA"/>
</dbReference>
<sequence length="615" mass="68550">MWPKPNKDQHRHDDSNLQFDRRTEAKLRRKKAAVLAAKRPHATHQSNGEEILAGQPGNFRKGLEHSEDGFLVDPRDYQTYRSAIRSGLPDELDTVPVPPTMGQGRRKWESPGTGFVFDLEGPDAQAITMPPAPKLDSAELAAELAEVYAMAKLRDTRFSSFGAGGTVSECITVLNKFSWFGTGFQKRPTCQYDVEQIFGEQAGRFLGRERASVTPGNLFRGVTEGDENGPFISQFLLIGNPSRGADAEVANPLPEPRFEWQENAGKITYGAHSIDQRVRIATENIDFMTDFCDWKTVQNGVNVNRQYRFDYNRTDYTPIARTGDPNEPNGPAYRFISTPRDLATYVHFDQLYQAYLNACILMLERGVPTDPGFNRFNNGFNQQGFAQFGGPHILSLVTEVATRALKAVRFQKFNIHNRTRPEALGGLMDRLRENANDSRLEPVRQLWTTLQDTGVLPMKNHLLPMAFPEGSPMHPSYGAGHATVAGACVTILKAFFKHDYNLVEPGRKDDNGKPFQDQAYEANPSTGGRSLCPVHLSKPLTVEGELNKLASNISIGRNMAGVHYFSDYIESLRLGELIALGILEEQALTYNSHQFPFSMTVPLYDGGTVVIGTIE</sequence>
<organism evidence="2 3">
    <name type="scientific">Acaryochloris thomasi RCC1774</name>
    <dbReference type="NCBI Taxonomy" id="1764569"/>
    <lineage>
        <taxon>Bacteria</taxon>
        <taxon>Bacillati</taxon>
        <taxon>Cyanobacteriota</taxon>
        <taxon>Cyanophyceae</taxon>
        <taxon>Acaryochloridales</taxon>
        <taxon>Acaryochloridaceae</taxon>
        <taxon>Acaryochloris</taxon>
        <taxon>Acaryochloris thomasi</taxon>
    </lineage>
</organism>
<dbReference type="PANTHER" id="PTHR34599">
    <property type="entry name" value="PEROXIDASE-RELATED"/>
    <property type="match status" value="1"/>
</dbReference>
<dbReference type="SUPFAM" id="SSF48317">
    <property type="entry name" value="Acid phosphatase/Vanadium-dependent haloperoxidase"/>
    <property type="match status" value="1"/>
</dbReference>
<feature type="compositionally biased region" description="Basic and acidic residues" evidence="1">
    <location>
        <begin position="1"/>
        <end position="26"/>
    </location>
</feature>
<comment type="caution">
    <text evidence="2">The sequence shown here is derived from an EMBL/GenBank/DDBJ whole genome shotgun (WGS) entry which is preliminary data.</text>
</comment>
<dbReference type="AlphaFoldDB" id="A0A2W1JGC8"/>
<dbReference type="GO" id="GO:0004601">
    <property type="term" value="F:peroxidase activity"/>
    <property type="evidence" value="ECO:0007669"/>
    <property type="project" value="InterPro"/>
</dbReference>
<evidence type="ECO:0000256" key="1">
    <source>
        <dbReference type="SAM" id="MobiDB-lite"/>
    </source>
</evidence>
<protein>
    <recommendedName>
        <fullName evidence="4">Phosphatidic acid phosphatase type 2/haloperoxidase domain-containing protein</fullName>
    </recommendedName>
</protein>
<dbReference type="InterPro" id="IPR016119">
    <property type="entry name" value="Br/Cl_peroxidase_C"/>
</dbReference>
<evidence type="ECO:0008006" key="4">
    <source>
        <dbReference type="Google" id="ProtNLM"/>
    </source>
</evidence>
<dbReference type="Proteomes" id="UP000248857">
    <property type="component" value="Unassembled WGS sequence"/>
</dbReference>
<dbReference type="RefSeq" id="WP_110986930.1">
    <property type="nucleotide sequence ID" value="NZ_CAWNWM010000009.1"/>
</dbReference>
<keyword evidence="3" id="KW-1185">Reference proteome</keyword>
<feature type="region of interest" description="Disordered" evidence="1">
    <location>
        <begin position="36"/>
        <end position="55"/>
    </location>
</feature>
<dbReference type="PANTHER" id="PTHR34599:SF1">
    <property type="entry name" value="PHOSPHATIDIC ACID PHOSPHATASE TYPE 2_HALOPEROXIDASE DOMAIN-CONTAINING PROTEIN"/>
    <property type="match status" value="1"/>
</dbReference>
<dbReference type="CDD" id="cd03398">
    <property type="entry name" value="PAP2_haloperoxidase"/>
    <property type="match status" value="1"/>
</dbReference>
<reference evidence="2 3" key="1">
    <citation type="journal article" date="2018" name="Sci. Rep.">
        <title>A novel species of the marine cyanobacterium Acaryochloris with a unique pigment content and lifestyle.</title>
        <authorList>
            <person name="Partensky F."/>
            <person name="Six C."/>
            <person name="Ratin M."/>
            <person name="Garczarek L."/>
            <person name="Vaulot D."/>
            <person name="Probert I."/>
            <person name="Calteau A."/>
            <person name="Gourvil P."/>
            <person name="Marie D."/>
            <person name="Grebert T."/>
            <person name="Bouchier C."/>
            <person name="Le Panse S."/>
            <person name="Gachenot M."/>
            <person name="Rodriguez F."/>
            <person name="Garrido J.L."/>
        </authorList>
    </citation>
    <scope>NUCLEOTIDE SEQUENCE [LARGE SCALE GENOMIC DNA]</scope>
    <source>
        <strain evidence="2 3">RCC1774</strain>
    </source>
</reference>
<dbReference type="InterPro" id="IPR052559">
    <property type="entry name" value="V-haloperoxidase"/>
</dbReference>
<evidence type="ECO:0000313" key="3">
    <source>
        <dbReference type="Proteomes" id="UP000248857"/>
    </source>
</evidence>
<gene>
    <name evidence="2" type="ORF">C1752_03496</name>
</gene>